<keyword evidence="8" id="KW-1185">Reference proteome</keyword>
<evidence type="ECO:0000256" key="1">
    <source>
        <dbReference type="ARBA" id="ARBA00004141"/>
    </source>
</evidence>
<feature type="transmembrane region" description="Helical" evidence="5">
    <location>
        <begin position="231"/>
        <end position="250"/>
    </location>
</feature>
<protein>
    <submittedName>
        <fullName evidence="7">MFS general substrate transporter</fullName>
    </submittedName>
</protein>
<dbReference type="InterPro" id="IPR036259">
    <property type="entry name" value="MFS_trans_sf"/>
</dbReference>
<evidence type="ECO:0000256" key="2">
    <source>
        <dbReference type="ARBA" id="ARBA00022692"/>
    </source>
</evidence>
<evidence type="ECO:0000256" key="4">
    <source>
        <dbReference type="ARBA" id="ARBA00023136"/>
    </source>
</evidence>
<gene>
    <name evidence="7" type="ORF">NKR23_g8717</name>
</gene>
<dbReference type="Proteomes" id="UP001174694">
    <property type="component" value="Unassembled WGS sequence"/>
</dbReference>
<keyword evidence="2 5" id="KW-0812">Transmembrane</keyword>
<feature type="transmembrane region" description="Helical" evidence="5">
    <location>
        <begin position="448"/>
        <end position="465"/>
    </location>
</feature>
<dbReference type="SUPFAM" id="SSF103473">
    <property type="entry name" value="MFS general substrate transporter"/>
    <property type="match status" value="1"/>
</dbReference>
<evidence type="ECO:0000256" key="5">
    <source>
        <dbReference type="SAM" id="Phobius"/>
    </source>
</evidence>
<evidence type="ECO:0000259" key="6">
    <source>
        <dbReference type="PROSITE" id="PS50850"/>
    </source>
</evidence>
<comment type="subcellular location">
    <subcellularLocation>
        <location evidence="1">Membrane</location>
        <topology evidence="1">Multi-pass membrane protein</topology>
    </subcellularLocation>
</comment>
<dbReference type="Gene3D" id="1.20.1250.20">
    <property type="entry name" value="MFS general substrate transporter like domains"/>
    <property type="match status" value="1"/>
</dbReference>
<keyword evidence="4 5" id="KW-0472">Membrane</keyword>
<proteinExistence type="predicted"/>
<accession>A0AA38RQ79</accession>
<dbReference type="GO" id="GO:0005886">
    <property type="term" value="C:plasma membrane"/>
    <property type="evidence" value="ECO:0007669"/>
    <property type="project" value="TreeGrafter"/>
</dbReference>
<feature type="transmembrane region" description="Helical" evidence="5">
    <location>
        <begin position="314"/>
        <end position="332"/>
    </location>
</feature>
<dbReference type="GO" id="GO:0022857">
    <property type="term" value="F:transmembrane transporter activity"/>
    <property type="evidence" value="ECO:0007669"/>
    <property type="project" value="InterPro"/>
</dbReference>
<name>A0AA38RQ79_9PEZI</name>
<dbReference type="InterPro" id="IPR020846">
    <property type="entry name" value="MFS_dom"/>
</dbReference>
<dbReference type="Pfam" id="PF07690">
    <property type="entry name" value="MFS_1"/>
    <property type="match status" value="1"/>
</dbReference>
<keyword evidence="3 5" id="KW-1133">Transmembrane helix</keyword>
<evidence type="ECO:0000313" key="7">
    <source>
        <dbReference type="EMBL" id="KAJ9138221.1"/>
    </source>
</evidence>
<evidence type="ECO:0000256" key="3">
    <source>
        <dbReference type="ARBA" id="ARBA00022989"/>
    </source>
</evidence>
<feature type="domain" description="Major facilitator superfamily (MFS) profile" evidence="6">
    <location>
        <begin position="75"/>
        <end position="470"/>
    </location>
</feature>
<dbReference type="AlphaFoldDB" id="A0AA38RQ79"/>
<sequence length="479" mass="52501">MEKAQVEHDERLEKYPTVEALPQAAKAEAGVLLSVEQPGDSALRLAKDGHTVLLPQPTDDPNDPLNWSSLKKHTVLLTVAWGAFSADFTSASGSAPILLQAQHWQKSVGTINQTNSINVLMMSLGGLLWVPMTSIIGRAPTLFWSSLFGLVLSIVTAVSPNFSCFYAMRALTGFCITSAQTISIAFIRDMFFLHQRARKIGFWALLYIASPYWGPLIGNFILSGTGNWRDVFWVSVGVCGIDMALIIAFLDETWYNRNISSPEQPPRNLFLVLLAYMIFFGWAIGINITTAILFATPRESGGYGYSYNGLGFLYFSPIVGILLGEIFGHFFNDWVARRYTRKHHGVFEPEARLVTIYISSIFMISGLILLGQALYHHLSIAAVVMGWGMQSFGVMTASVAVSAYVLDSYPTAAAEVSGWTNFARATGGFAVGYYQQPWGEKVGYDASFGSQAGIVGFGVILVAITHRYGHLLRVKAGPV</sequence>
<feature type="transmembrane region" description="Helical" evidence="5">
    <location>
        <begin position="200"/>
        <end position="225"/>
    </location>
</feature>
<evidence type="ECO:0000313" key="8">
    <source>
        <dbReference type="Proteomes" id="UP001174694"/>
    </source>
</evidence>
<comment type="caution">
    <text evidence="7">The sequence shown here is derived from an EMBL/GenBank/DDBJ whole genome shotgun (WGS) entry which is preliminary data.</text>
</comment>
<dbReference type="InterPro" id="IPR011701">
    <property type="entry name" value="MFS"/>
</dbReference>
<feature type="transmembrane region" description="Helical" evidence="5">
    <location>
        <begin position="270"/>
        <end position="294"/>
    </location>
</feature>
<feature type="transmembrane region" description="Helical" evidence="5">
    <location>
        <begin position="166"/>
        <end position="188"/>
    </location>
</feature>
<dbReference type="PANTHER" id="PTHR23502">
    <property type="entry name" value="MAJOR FACILITATOR SUPERFAMILY"/>
    <property type="match status" value="1"/>
</dbReference>
<dbReference type="PROSITE" id="PS50850">
    <property type="entry name" value="MFS"/>
    <property type="match status" value="1"/>
</dbReference>
<feature type="transmembrane region" description="Helical" evidence="5">
    <location>
        <begin position="353"/>
        <end position="375"/>
    </location>
</feature>
<reference evidence="7" key="1">
    <citation type="submission" date="2022-07" db="EMBL/GenBank/DDBJ databases">
        <title>Fungi with potential for degradation of polypropylene.</title>
        <authorList>
            <person name="Gostincar C."/>
        </authorList>
    </citation>
    <scope>NUCLEOTIDE SEQUENCE</scope>
    <source>
        <strain evidence="7">EXF-13308</strain>
    </source>
</reference>
<dbReference type="PANTHER" id="PTHR23502:SF22">
    <property type="entry name" value="MAJOR FACILITATOR SUPERFAMILY (MFS) PROFILE DOMAIN-CONTAINING PROTEIN"/>
    <property type="match status" value="1"/>
</dbReference>
<feature type="transmembrane region" description="Helical" evidence="5">
    <location>
        <begin position="111"/>
        <end position="130"/>
    </location>
</feature>
<organism evidence="7 8">
    <name type="scientific">Pleurostoma richardsiae</name>
    <dbReference type="NCBI Taxonomy" id="41990"/>
    <lineage>
        <taxon>Eukaryota</taxon>
        <taxon>Fungi</taxon>
        <taxon>Dikarya</taxon>
        <taxon>Ascomycota</taxon>
        <taxon>Pezizomycotina</taxon>
        <taxon>Sordariomycetes</taxon>
        <taxon>Sordariomycetidae</taxon>
        <taxon>Calosphaeriales</taxon>
        <taxon>Pleurostomataceae</taxon>
        <taxon>Pleurostoma</taxon>
    </lineage>
</organism>
<dbReference type="EMBL" id="JANBVO010000031">
    <property type="protein sequence ID" value="KAJ9138221.1"/>
    <property type="molecule type" value="Genomic_DNA"/>
</dbReference>